<dbReference type="InterPro" id="IPR015425">
    <property type="entry name" value="FH2_Formin"/>
</dbReference>
<sequence>MAFLAQIQARHARKLEAEASILRLIGLPTCLHFLANESEVEDNDGEGTSTTAANRQSPEELFERFRKMLKVGVPRVSVEAAMRKDGINPAGLDGPVPEGAVHIDRTAEQLPTDIVALSRIRRRKWHWTQVPKADRAPPPPGGSIWMEVSEEGVDERISRASQARLRELFVKDVGDTLENAERDSIASVDVALSTVQRPDKTGNVRILTGQKALNLEMVLKPLKKPFDVVAYDLNILTAVYLSDTDIKTIVAMWPSVAEARALDEYSGEFESLGMCEQFLMTLRAVPRPKEKLQCLLLKLELASRVYELTQMVILVTRALNQLCSSQKYCRVMRLIRDFGNIVNNDVGTKPSRRFSLESLLRMAHTKAYEDPKVTTAFDAFMEFIRTEENGELVNFHEEISLVLQCKSVSVDALTAEFNQLREGYLLVKSIALTSSSKDAGISDSQAELARGAFSGFADEVDGELRALHKLFDRLESCQKFFQSWFEENTNSTLDAHLRAIVQFALEVRARNPINLRASHS</sequence>
<proteinExistence type="predicted"/>
<reference evidence="3" key="1">
    <citation type="journal article" date="2006" name="Science">
        <title>Phytophthora genome sequences uncover evolutionary origins and mechanisms of pathogenesis.</title>
        <authorList>
            <person name="Tyler B.M."/>
            <person name="Tripathy S."/>
            <person name="Zhang X."/>
            <person name="Dehal P."/>
            <person name="Jiang R.H."/>
            <person name="Aerts A."/>
            <person name="Arredondo F.D."/>
            <person name="Baxter L."/>
            <person name="Bensasson D."/>
            <person name="Beynon J.L."/>
            <person name="Chapman J."/>
            <person name="Damasceno C.M."/>
            <person name="Dorrance A.E."/>
            <person name="Dou D."/>
            <person name="Dickerman A.W."/>
            <person name="Dubchak I.L."/>
            <person name="Garbelotto M."/>
            <person name="Gijzen M."/>
            <person name="Gordon S.G."/>
            <person name="Govers F."/>
            <person name="Grunwald N.J."/>
            <person name="Huang W."/>
            <person name="Ivors K.L."/>
            <person name="Jones R.W."/>
            <person name="Kamoun S."/>
            <person name="Krampis K."/>
            <person name="Lamour K.H."/>
            <person name="Lee M.K."/>
            <person name="McDonald W.H."/>
            <person name="Medina M."/>
            <person name="Meijer H.J."/>
            <person name="Nordberg E.K."/>
            <person name="Maclean D.J."/>
            <person name="Ospina-Giraldo M.D."/>
            <person name="Morris P.F."/>
            <person name="Phuntumart V."/>
            <person name="Putnam N.H."/>
            <person name="Rash S."/>
            <person name="Rose J.K."/>
            <person name="Sakihama Y."/>
            <person name="Salamov A.A."/>
            <person name="Savidor A."/>
            <person name="Scheuring C.F."/>
            <person name="Smith B.M."/>
            <person name="Sobral B.W."/>
            <person name="Terry A."/>
            <person name="Torto-Alalibo T.A."/>
            <person name="Win J."/>
            <person name="Xu Z."/>
            <person name="Zhang H."/>
            <person name="Grigoriev I.V."/>
            <person name="Rokhsar D.S."/>
            <person name="Boore J.L."/>
        </authorList>
    </citation>
    <scope>NUCLEOTIDE SEQUENCE [LARGE SCALE GENOMIC DNA]</scope>
    <source>
        <strain evidence="3">Pr102</strain>
    </source>
</reference>
<dbReference type="PANTHER" id="PTHR45733">
    <property type="entry name" value="FORMIN-J"/>
    <property type="match status" value="1"/>
</dbReference>
<keyword evidence="3" id="KW-1185">Reference proteome</keyword>
<dbReference type="STRING" id="164328.H3GJS0"/>
<dbReference type="VEuPathDB" id="FungiDB:KRP22_3380"/>
<feature type="domain" description="FH2" evidence="1">
    <location>
        <begin position="112"/>
        <end position="520"/>
    </location>
</feature>
<dbReference type="InParanoid" id="H3GJS0"/>
<evidence type="ECO:0000313" key="3">
    <source>
        <dbReference type="Proteomes" id="UP000005238"/>
    </source>
</evidence>
<dbReference type="InterPro" id="IPR019309">
    <property type="entry name" value="WASHC3"/>
</dbReference>
<protein>
    <recommendedName>
        <fullName evidence="1">FH2 domain-containing protein</fullName>
    </recommendedName>
</protein>
<dbReference type="OMA" id="RRWHWNE"/>
<dbReference type="GO" id="GO:0071203">
    <property type="term" value="C:WASH complex"/>
    <property type="evidence" value="ECO:0007669"/>
    <property type="project" value="InterPro"/>
</dbReference>
<evidence type="ECO:0000313" key="2">
    <source>
        <dbReference type="EnsemblProtists" id="Phyra76432"/>
    </source>
</evidence>
<dbReference type="InterPro" id="IPR051144">
    <property type="entry name" value="Formin_homology_domain"/>
</dbReference>
<dbReference type="Pfam" id="PF02181">
    <property type="entry name" value="FH2"/>
    <property type="match status" value="1"/>
</dbReference>
<dbReference type="SUPFAM" id="SSF101447">
    <property type="entry name" value="Formin homology 2 domain (FH2 domain)"/>
    <property type="match status" value="1"/>
</dbReference>
<dbReference type="PANTHER" id="PTHR45733:SF8">
    <property type="entry name" value="FORMIN-J"/>
    <property type="match status" value="1"/>
</dbReference>
<dbReference type="Gene3D" id="1.20.58.2220">
    <property type="entry name" value="Formin, FH2 domain"/>
    <property type="match status" value="1"/>
</dbReference>
<dbReference type="AlphaFoldDB" id="H3GJS0"/>
<dbReference type="VEuPathDB" id="FungiDB:KRP23_3381"/>
<accession>H3GJS0</accession>
<organism evidence="2 3">
    <name type="scientific">Phytophthora ramorum</name>
    <name type="common">Sudden oak death agent</name>
    <dbReference type="NCBI Taxonomy" id="164328"/>
    <lineage>
        <taxon>Eukaryota</taxon>
        <taxon>Sar</taxon>
        <taxon>Stramenopiles</taxon>
        <taxon>Oomycota</taxon>
        <taxon>Peronosporomycetes</taxon>
        <taxon>Peronosporales</taxon>
        <taxon>Peronosporaceae</taxon>
        <taxon>Phytophthora</taxon>
    </lineage>
</organism>
<dbReference type="EMBL" id="DS566015">
    <property type="status" value="NOT_ANNOTATED_CDS"/>
    <property type="molecule type" value="Genomic_DNA"/>
</dbReference>
<dbReference type="SMART" id="SM00498">
    <property type="entry name" value="FH2"/>
    <property type="match status" value="1"/>
</dbReference>
<reference evidence="2" key="2">
    <citation type="submission" date="2015-06" db="UniProtKB">
        <authorList>
            <consortium name="EnsemblProtists"/>
        </authorList>
    </citation>
    <scope>IDENTIFICATION</scope>
    <source>
        <strain evidence="2">Pr102</strain>
    </source>
</reference>
<dbReference type="EnsemblProtists" id="Phyra76432">
    <property type="protein sequence ID" value="Phyra76432"/>
    <property type="gene ID" value="Phyra76432"/>
</dbReference>
<name>H3GJS0_PHYRM</name>
<dbReference type="InterPro" id="IPR042201">
    <property type="entry name" value="FH2_Formin_sf"/>
</dbReference>
<dbReference type="Proteomes" id="UP000005238">
    <property type="component" value="Unassembled WGS sequence"/>
</dbReference>
<dbReference type="PROSITE" id="PS51444">
    <property type="entry name" value="FH2"/>
    <property type="match status" value="1"/>
</dbReference>
<dbReference type="HOGENOM" id="CLU_038323_0_0_1"/>
<evidence type="ECO:0000259" key="1">
    <source>
        <dbReference type="PROSITE" id="PS51444"/>
    </source>
</evidence>
<dbReference type="eggNOG" id="ENOG502SMJ1">
    <property type="taxonomic scope" value="Eukaryota"/>
</dbReference>
<dbReference type="Pfam" id="PF10152">
    <property type="entry name" value="CCDC53"/>
    <property type="match status" value="1"/>
</dbReference>